<reference evidence="3 4" key="1">
    <citation type="submission" date="2016-04" db="EMBL/GenBank/DDBJ databases">
        <title>Complete genome sequence of Bacillus oceanisediminis strain 2691.</title>
        <authorList>
            <person name="Jeong H."/>
            <person name="Kim H.J."/>
            <person name="Lee D.-W."/>
        </authorList>
    </citation>
    <scope>NUCLEOTIDE SEQUENCE [LARGE SCALE GENOMIC DNA]</scope>
    <source>
        <strain evidence="3 4">2691</strain>
    </source>
</reference>
<dbReference type="EMBL" id="CP015506">
    <property type="protein sequence ID" value="AND41079.1"/>
    <property type="molecule type" value="Genomic_DNA"/>
</dbReference>
<gene>
    <name evidence="3" type="ORF">A361_18625</name>
</gene>
<dbReference type="GO" id="GO:0006508">
    <property type="term" value="P:proteolysis"/>
    <property type="evidence" value="ECO:0007669"/>
    <property type="project" value="InterPro"/>
</dbReference>
<dbReference type="CDD" id="cd14852">
    <property type="entry name" value="LD-carboxypeptidase"/>
    <property type="match status" value="1"/>
</dbReference>
<accession>A0A160MDD5</accession>
<dbReference type="PANTHER" id="PTHR34385:SF1">
    <property type="entry name" value="PEPTIDOGLYCAN L-ALANYL-D-GLUTAMATE ENDOPEPTIDASE CWLK"/>
    <property type="match status" value="1"/>
</dbReference>
<dbReference type="eggNOG" id="COG1876">
    <property type="taxonomic scope" value="Bacteria"/>
</dbReference>
<dbReference type="PANTHER" id="PTHR34385">
    <property type="entry name" value="D-ALANYL-D-ALANINE CARBOXYPEPTIDASE"/>
    <property type="match status" value="1"/>
</dbReference>
<dbReference type="Gene3D" id="3.30.1380.10">
    <property type="match status" value="1"/>
</dbReference>
<dbReference type="KEGG" id="bon:A361_18625"/>
<dbReference type="Pfam" id="PF02557">
    <property type="entry name" value="VanY"/>
    <property type="match status" value="1"/>
</dbReference>
<evidence type="ECO:0000313" key="4">
    <source>
        <dbReference type="Proteomes" id="UP000077856"/>
    </source>
</evidence>
<dbReference type="SUPFAM" id="SSF55166">
    <property type="entry name" value="Hedgehog/DD-peptidase"/>
    <property type="match status" value="1"/>
</dbReference>
<evidence type="ECO:0000259" key="2">
    <source>
        <dbReference type="Pfam" id="PF02557"/>
    </source>
</evidence>
<feature type="region of interest" description="Disordered" evidence="1">
    <location>
        <begin position="41"/>
        <end position="75"/>
    </location>
</feature>
<evidence type="ECO:0000313" key="3">
    <source>
        <dbReference type="EMBL" id="AND41079.1"/>
    </source>
</evidence>
<dbReference type="InterPro" id="IPR052179">
    <property type="entry name" value="DD-CPase-like"/>
</dbReference>
<dbReference type="Proteomes" id="UP000077856">
    <property type="component" value="Chromosome"/>
</dbReference>
<dbReference type="InterPro" id="IPR009045">
    <property type="entry name" value="Zn_M74/Hedgehog-like"/>
</dbReference>
<dbReference type="PROSITE" id="PS51257">
    <property type="entry name" value="PROKAR_LIPOPROTEIN"/>
    <property type="match status" value="1"/>
</dbReference>
<name>A0A160MDD5_9BACI</name>
<dbReference type="InterPro" id="IPR058193">
    <property type="entry name" value="VanY/YodJ_core_dom"/>
</dbReference>
<dbReference type="AlphaFoldDB" id="A0A160MDD5"/>
<sequence length="293" mass="32873">MKKIIIMAGTLSLLLSGCSKLDPYMEKVQPLIEKIPFLGGEKSLEEPPLEDESSKEEENSAEEAGNEGKEGKEEIQNDPLSLEAAYFNDVKVVDGRNIIQNPENVMALVNKQFSLPDGYEPSKLMIPDVAFSYGKLDLEKSYLRQDAAQALEKLFTGALNEGVELFAVSGYRSFTRQSQVFEAEVSKVGKEKAVQAVAIPGSSEHQTGLSMDISSRSANLELSEEFGETREGKWLAENAHRYGFILRYPKGKEGITGYKYEPWHFRYVGTEAATVIYEKKWTLEEYFDIVKKI</sequence>
<organism evidence="3 4">
    <name type="scientific">Cytobacillus oceanisediminis 2691</name>
    <dbReference type="NCBI Taxonomy" id="1196031"/>
    <lineage>
        <taxon>Bacteria</taxon>
        <taxon>Bacillati</taxon>
        <taxon>Bacillota</taxon>
        <taxon>Bacilli</taxon>
        <taxon>Bacillales</taxon>
        <taxon>Bacillaceae</taxon>
        <taxon>Cytobacillus</taxon>
    </lineage>
</organism>
<proteinExistence type="predicted"/>
<dbReference type="GO" id="GO:0008233">
    <property type="term" value="F:peptidase activity"/>
    <property type="evidence" value="ECO:0007669"/>
    <property type="project" value="InterPro"/>
</dbReference>
<dbReference type="InterPro" id="IPR003709">
    <property type="entry name" value="VanY-like_core_dom"/>
</dbReference>
<protein>
    <submittedName>
        <fullName evidence="3">Peptidase M15</fullName>
    </submittedName>
</protein>
<dbReference type="STRING" id="1196031.A361_18625"/>
<feature type="domain" description="D-alanyl-D-alanine carboxypeptidase-like core" evidence="2">
    <location>
        <begin position="141"/>
        <end position="269"/>
    </location>
</feature>
<evidence type="ECO:0000256" key="1">
    <source>
        <dbReference type="SAM" id="MobiDB-lite"/>
    </source>
</evidence>
<feature type="compositionally biased region" description="Acidic residues" evidence="1">
    <location>
        <begin position="47"/>
        <end position="65"/>
    </location>
</feature>
<dbReference type="RefSeq" id="WP_009332574.1">
    <property type="nucleotide sequence ID" value="NZ_CP015506.1"/>
</dbReference>
<feature type="compositionally biased region" description="Basic and acidic residues" evidence="1">
    <location>
        <begin position="66"/>
        <end position="75"/>
    </location>
</feature>